<feature type="compositionally biased region" description="Low complexity" evidence="8">
    <location>
        <begin position="13"/>
        <end position="22"/>
    </location>
</feature>
<dbReference type="SMART" id="SM00526">
    <property type="entry name" value="H15"/>
    <property type="match status" value="1"/>
</dbReference>
<keyword evidence="6 7" id="KW-0539">Nucleus</keyword>
<evidence type="ECO:0000313" key="10">
    <source>
        <dbReference type="WBParaSite" id="SSTP_0000529300.1"/>
    </source>
</evidence>
<feature type="domain" description="H15" evidence="9">
    <location>
        <begin position="28"/>
        <end position="105"/>
    </location>
</feature>
<dbReference type="InterPro" id="IPR005819">
    <property type="entry name" value="H1/H5"/>
</dbReference>
<dbReference type="PANTHER" id="PTHR11467">
    <property type="entry name" value="HISTONE H1"/>
    <property type="match status" value="1"/>
</dbReference>
<dbReference type="GO" id="GO:0031492">
    <property type="term" value="F:nucleosomal DNA binding"/>
    <property type="evidence" value="ECO:0007669"/>
    <property type="project" value="TreeGrafter"/>
</dbReference>
<dbReference type="GO" id="GO:0005634">
    <property type="term" value="C:nucleus"/>
    <property type="evidence" value="ECO:0007669"/>
    <property type="project" value="UniProtKB-SubCell"/>
</dbReference>
<dbReference type="PROSITE" id="PS51504">
    <property type="entry name" value="H15"/>
    <property type="match status" value="1"/>
</dbReference>
<evidence type="ECO:0000256" key="6">
    <source>
        <dbReference type="ARBA" id="ARBA00023242"/>
    </source>
</evidence>
<dbReference type="PANTHER" id="PTHR11467:SF36">
    <property type="entry name" value="HISTONE 24-RELATED"/>
    <property type="match status" value="1"/>
</dbReference>
<dbReference type="GO" id="GO:0030261">
    <property type="term" value="P:chromosome condensation"/>
    <property type="evidence" value="ECO:0007669"/>
    <property type="project" value="TreeGrafter"/>
</dbReference>
<feature type="compositionally biased region" description="Basic and acidic residues" evidence="8">
    <location>
        <begin position="199"/>
        <end position="217"/>
    </location>
</feature>
<keyword evidence="3 7" id="KW-0158">Chromosome</keyword>
<dbReference type="FunFam" id="1.10.10.10:FF:000140">
    <property type="entry name" value="Histone H1.0"/>
    <property type="match status" value="1"/>
</dbReference>
<feature type="compositionally biased region" description="Basic and acidic residues" evidence="8">
    <location>
        <begin position="169"/>
        <end position="184"/>
    </location>
</feature>
<dbReference type="WBParaSite" id="SSTP_0000529300.1">
    <property type="protein sequence ID" value="SSTP_0000529300.1"/>
    <property type="gene ID" value="SSTP_0000529300"/>
</dbReference>
<dbReference type="GO" id="GO:0006334">
    <property type="term" value="P:nucleosome assembly"/>
    <property type="evidence" value="ECO:0007669"/>
    <property type="project" value="InterPro"/>
</dbReference>
<keyword evidence="4" id="KW-0007">Acetylation</keyword>
<dbReference type="InterPro" id="IPR005818">
    <property type="entry name" value="Histone_H1/H5_H15"/>
</dbReference>
<dbReference type="GO" id="GO:0030527">
    <property type="term" value="F:structural constituent of chromatin"/>
    <property type="evidence" value="ECO:0007669"/>
    <property type="project" value="InterPro"/>
</dbReference>
<dbReference type="GO" id="GO:0003690">
    <property type="term" value="F:double-stranded DNA binding"/>
    <property type="evidence" value="ECO:0007669"/>
    <property type="project" value="TreeGrafter"/>
</dbReference>
<dbReference type="InterPro" id="IPR036388">
    <property type="entry name" value="WH-like_DNA-bd_sf"/>
</dbReference>
<evidence type="ECO:0000259" key="9">
    <source>
        <dbReference type="PROSITE" id="PS51504"/>
    </source>
</evidence>
<evidence type="ECO:0000256" key="5">
    <source>
        <dbReference type="ARBA" id="ARBA00023125"/>
    </source>
</evidence>
<dbReference type="AlphaFoldDB" id="A0A0K0E717"/>
<comment type="subcellular location">
    <subcellularLocation>
        <location evidence="2">Chromosome</location>
    </subcellularLocation>
    <subcellularLocation>
        <location evidence="1 7">Nucleus</location>
    </subcellularLocation>
</comment>
<accession>A0A0K0E717</accession>
<evidence type="ECO:0000256" key="2">
    <source>
        <dbReference type="ARBA" id="ARBA00004286"/>
    </source>
</evidence>
<dbReference type="GO" id="GO:0045910">
    <property type="term" value="P:negative regulation of DNA recombination"/>
    <property type="evidence" value="ECO:0007669"/>
    <property type="project" value="TreeGrafter"/>
</dbReference>
<dbReference type="InterPro" id="IPR036390">
    <property type="entry name" value="WH_DNA-bd_sf"/>
</dbReference>
<dbReference type="Pfam" id="PF00538">
    <property type="entry name" value="Linker_histone"/>
    <property type="match status" value="1"/>
</dbReference>
<protein>
    <submittedName>
        <fullName evidence="10">H15 domain-containing protein</fullName>
    </submittedName>
</protein>
<dbReference type="SUPFAM" id="SSF46785">
    <property type="entry name" value="Winged helix' DNA-binding domain"/>
    <property type="match status" value="1"/>
</dbReference>
<evidence type="ECO:0000256" key="3">
    <source>
        <dbReference type="ARBA" id="ARBA00022454"/>
    </source>
</evidence>
<dbReference type="CDD" id="cd00073">
    <property type="entry name" value="H15"/>
    <property type="match status" value="1"/>
</dbReference>
<reference evidence="10" key="1">
    <citation type="submission" date="2015-08" db="UniProtKB">
        <authorList>
            <consortium name="WormBaseParasite"/>
        </authorList>
    </citation>
    <scope>IDENTIFICATION</scope>
</reference>
<evidence type="ECO:0000256" key="4">
    <source>
        <dbReference type="ARBA" id="ARBA00022990"/>
    </source>
</evidence>
<sequence>MTTGVLAQPTVPTSTKKASASKTTKRPSHPVYADMVKKAIIELKEKKGSSKPAILKYIMAHYNLGDKNVSSVNLYIKQALKKGISSGILKQTSGNGASGSFTIIKKAEKKVKVAKKVKKVEKPSGDKKVVKKTVAKKAVDTKKATDSKKTTDVKKTSDVKKTTKSPKAKTTEKKVLKKTIEKKTKSTPTKKVATKVTKKTVDSKKKSSNKKVAEKKN</sequence>
<evidence type="ECO:0000256" key="7">
    <source>
        <dbReference type="RuleBase" id="RU003894"/>
    </source>
</evidence>
<dbReference type="STRING" id="6248.A0A0K0E717"/>
<feature type="region of interest" description="Disordered" evidence="8">
    <location>
        <begin position="114"/>
        <end position="217"/>
    </location>
</feature>
<keyword evidence="5 7" id="KW-0238">DNA-binding</keyword>
<feature type="region of interest" description="Disordered" evidence="8">
    <location>
        <begin position="1"/>
        <end position="29"/>
    </location>
</feature>
<organism evidence="10">
    <name type="scientific">Strongyloides stercoralis</name>
    <name type="common">Threadworm</name>
    <dbReference type="NCBI Taxonomy" id="6248"/>
    <lineage>
        <taxon>Eukaryota</taxon>
        <taxon>Metazoa</taxon>
        <taxon>Ecdysozoa</taxon>
        <taxon>Nematoda</taxon>
        <taxon>Chromadorea</taxon>
        <taxon>Rhabditida</taxon>
        <taxon>Tylenchina</taxon>
        <taxon>Panagrolaimomorpha</taxon>
        <taxon>Strongyloidoidea</taxon>
        <taxon>Strongyloididae</taxon>
        <taxon>Strongyloides</taxon>
    </lineage>
</organism>
<proteinExistence type="inferred from homology"/>
<feature type="compositionally biased region" description="Basic and acidic residues" evidence="8">
    <location>
        <begin position="137"/>
        <end position="161"/>
    </location>
</feature>
<evidence type="ECO:0000256" key="1">
    <source>
        <dbReference type="ARBA" id="ARBA00004123"/>
    </source>
</evidence>
<comment type="similarity">
    <text evidence="7">Belongs to the histone H1/H5 family.</text>
</comment>
<dbReference type="GO" id="GO:0000786">
    <property type="term" value="C:nucleosome"/>
    <property type="evidence" value="ECO:0007669"/>
    <property type="project" value="InterPro"/>
</dbReference>
<name>A0A0K0E717_STRER</name>
<evidence type="ECO:0000256" key="8">
    <source>
        <dbReference type="SAM" id="MobiDB-lite"/>
    </source>
</evidence>
<dbReference type="PRINTS" id="PR00624">
    <property type="entry name" value="HISTONEH5"/>
</dbReference>
<dbReference type="Gene3D" id="1.10.10.10">
    <property type="entry name" value="Winged helix-like DNA-binding domain superfamily/Winged helix DNA-binding domain"/>
    <property type="match status" value="1"/>
</dbReference>